<keyword evidence="6 16" id="KW-0820">tRNA-binding</keyword>
<evidence type="ECO:0000256" key="13">
    <source>
        <dbReference type="ARBA" id="ARBA00022917"/>
    </source>
</evidence>
<dbReference type="InParanoid" id="Q021P9"/>
<evidence type="ECO:0000256" key="17">
    <source>
        <dbReference type="RuleBase" id="RU363039"/>
    </source>
</evidence>
<organism evidence="19">
    <name type="scientific">Solibacter usitatus (strain Ellin6076)</name>
    <dbReference type="NCBI Taxonomy" id="234267"/>
    <lineage>
        <taxon>Bacteria</taxon>
        <taxon>Pseudomonadati</taxon>
        <taxon>Acidobacteriota</taxon>
        <taxon>Terriglobia</taxon>
        <taxon>Bryobacterales</taxon>
        <taxon>Solibacteraceae</taxon>
        <taxon>Candidatus Solibacter</taxon>
    </lineage>
</organism>
<dbReference type="PANTHER" id="PTHR43326">
    <property type="entry name" value="METHIONYL-TRNA SYNTHETASE"/>
    <property type="match status" value="1"/>
</dbReference>
<keyword evidence="13 16" id="KW-0648">Protein biosynthesis</keyword>
<dbReference type="Gene3D" id="3.40.50.620">
    <property type="entry name" value="HUPs"/>
    <property type="match status" value="1"/>
</dbReference>
<dbReference type="HAMAP" id="MF_01228">
    <property type="entry name" value="Met_tRNA_synth_type2"/>
    <property type="match status" value="1"/>
</dbReference>
<dbReference type="InterPro" id="IPR013155">
    <property type="entry name" value="M/V/L/I-tRNA-synth_anticd-bd"/>
</dbReference>
<dbReference type="FunFam" id="2.170.220.10:FF:000002">
    <property type="entry name" value="Methionine--tRNA ligase"/>
    <property type="match status" value="1"/>
</dbReference>
<dbReference type="HOGENOM" id="CLU_009710_9_4_0"/>
<dbReference type="Gene3D" id="2.40.50.140">
    <property type="entry name" value="Nucleic acid-binding proteins"/>
    <property type="match status" value="1"/>
</dbReference>
<dbReference type="GO" id="GO:0046872">
    <property type="term" value="F:metal ion binding"/>
    <property type="evidence" value="ECO:0007669"/>
    <property type="project" value="UniProtKB-KW"/>
</dbReference>
<evidence type="ECO:0000256" key="15">
    <source>
        <dbReference type="ARBA" id="ARBA00047364"/>
    </source>
</evidence>
<evidence type="ECO:0000256" key="12">
    <source>
        <dbReference type="ARBA" id="ARBA00022884"/>
    </source>
</evidence>
<dbReference type="STRING" id="234267.Acid_3353"/>
<dbReference type="InterPro" id="IPR023457">
    <property type="entry name" value="Met-tRNA_synth_2"/>
</dbReference>
<comment type="subcellular location">
    <subcellularLocation>
        <location evidence="3 16">Cytoplasm</location>
    </subcellularLocation>
</comment>
<evidence type="ECO:0000256" key="5">
    <source>
        <dbReference type="ARBA" id="ARBA00022490"/>
    </source>
</evidence>
<dbReference type="Pfam" id="PF08264">
    <property type="entry name" value="Anticodon_1"/>
    <property type="match status" value="1"/>
</dbReference>
<dbReference type="OrthoDB" id="9810191at2"/>
<dbReference type="KEGG" id="sus:Acid_3353"/>
<dbReference type="CDD" id="cd00814">
    <property type="entry name" value="MetRS_core"/>
    <property type="match status" value="1"/>
</dbReference>
<dbReference type="InterPro" id="IPR014758">
    <property type="entry name" value="Met-tRNA_synth"/>
</dbReference>
<feature type="short sequence motif" description="'HIGH' region" evidence="16">
    <location>
        <begin position="10"/>
        <end position="20"/>
    </location>
</feature>
<dbReference type="GO" id="GO:0004825">
    <property type="term" value="F:methionine-tRNA ligase activity"/>
    <property type="evidence" value="ECO:0007669"/>
    <property type="project" value="UniProtKB-UniRule"/>
</dbReference>
<dbReference type="SUPFAM" id="SSF52374">
    <property type="entry name" value="Nucleotidylyl transferase"/>
    <property type="match status" value="1"/>
</dbReference>
<dbReference type="SUPFAM" id="SSF47323">
    <property type="entry name" value="Anticodon-binding domain of a subclass of class I aminoacyl-tRNA synthetases"/>
    <property type="match status" value="1"/>
</dbReference>
<comment type="caution">
    <text evidence="16">Lacks conserved residue(s) required for the propagation of feature annotation.</text>
</comment>
<evidence type="ECO:0000256" key="8">
    <source>
        <dbReference type="ARBA" id="ARBA00022723"/>
    </source>
</evidence>
<feature type="domain" description="TRNA-binding" evidence="18">
    <location>
        <begin position="539"/>
        <end position="641"/>
    </location>
</feature>
<comment type="subunit">
    <text evidence="4 16">Homodimer.</text>
</comment>
<dbReference type="InterPro" id="IPR033911">
    <property type="entry name" value="MetRS_core"/>
</dbReference>
<dbReference type="Gene3D" id="2.170.220.10">
    <property type="match status" value="1"/>
</dbReference>
<dbReference type="PROSITE" id="PS50886">
    <property type="entry name" value="TRBD"/>
    <property type="match status" value="1"/>
</dbReference>
<evidence type="ECO:0000256" key="10">
    <source>
        <dbReference type="ARBA" id="ARBA00022833"/>
    </source>
</evidence>
<dbReference type="CDD" id="cd07957">
    <property type="entry name" value="Anticodon_Ia_Met"/>
    <property type="match status" value="1"/>
</dbReference>
<dbReference type="InterPro" id="IPR041872">
    <property type="entry name" value="Anticodon_Met"/>
</dbReference>
<feature type="binding site" evidence="16">
    <location>
        <position position="141"/>
    </location>
    <ligand>
        <name>Zn(2+)</name>
        <dbReference type="ChEBI" id="CHEBI:29105"/>
    </ligand>
</feature>
<evidence type="ECO:0000256" key="4">
    <source>
        <dbReference type="ARBA" id="ARBA00011738"/>
    </source>
</evidence>
<evidence type="ECO:0000256" key="9">
    <source>
        <dbReference type="ARBA" id="ARBA00022741"/>
    </source>
</evidence>
<accession>Q021P9</accession>
<evidence type="ECO:0000256" key="3">
    <source>
        <dbReference type="ARBA" id="ARBA00004496"/>
    </source>
</evidence>
<sequence>MKYYLTTPLYYVNAAPHIGHTYTTMAAETIARFKRMQGYDAVMFTGTDEHGQKVERSAEAAGKTPQEFTDTIAREFQQQWEKLNIRVDRTIRTTDPRHHKVVQRLFQMCMDNGYIYKGSYSGQYCVYDELYANDAKPGDPCPICGRITETVTEENYFFKLSAFTEKLLELYESQPDFIQPEARRNEVISFVKQGLNDLSISRTTIKWGIPLPVEGNHVFYVWFDALIGYMSAVDGEDLWPADLHLMGKEITRFHAVFWPAFLMAGGVPLPKRIVAHGWLLFENDKMSKSRGNIVRSEPIRQVMGADALRYFLLREIVFGQDGSFSYDALIGRYNSDLANGLGNLASRTLTMINQYRGGAVPEGSDAEIAGIANQTIRTVQETFDRFEFSKGLEAVWGLISAVDKFIVQNAPWKLARQNDQESQTLLSTTLYTAAEALRVATALLSPVLPQSAPKIWAQLGLPESIEAVRFATLEWGSLQPGQKIGEIAGVFPRIELKEAVGKMRELEEQVTAEQNKLLGKTAAPVEPAAPATPKIAIDDFVKVDLRVGQVVSAERVKGSDKLMHMKVDIGEPEPRTIVAGIAEAYSPEQLLHRKVVIVANLQPRKLKGIESNGMIVAASVEGGKPVLTGFHEEIPVGARLK</sequence>
<dbReference type="Gene3D" id="1.10.730.10">
    <property type="entry name" value="Isoleucyl-tRNA Synthetase, Domain 1"/>
    <property type="match status" value="1"/>
</dbReference>
<evidence type="ECO:0000256" key="11">
    <source>
        <dbReference type="ARBA" id="ARBA00022840"/>
    </source>
</evidence>
<evidence type="ECO:0000256" key="14">
    <source>
        <dbReference type="ARBA" id="ARBA00023146"/>
    </source>
</evidence>
<dbReference type="FunFam" id="2.40.50.140:FF:000042">
    <property type="entry name" value="Methionine--tRNA ligase"/>
    <property type="match status" value="1"/>
</dbReference>
<comment type="function">
    <text evidence="2 16">Is required not only for elongation of protein synthesis but also for the initiation of all mRNA translation through initiator tRNA(fMet) aminoacylation.</text>
</comment>
<dbReference type="NCBIfam" id="TIGR00398">
    <property type="entry name" value="metG"/>
    <property type="match status" value="1"/>
</dbReference>
<keyword evidence="9 16" id="KW-0547">Nucleotide-binding</keyword>
<keyword evidence="7 16" id="KW-0436">Ligase</keyword>
<dbReference type="InterPro" id="IPR032678">
    <property type="entry name" value="tRNA-synt_1_cat_dom"/>
</dbReference>
<evidence type="ECO:0000256" key="7">
    <source>
        <dbReference type="ARBA" id="ARBA00022598"/>
    </source>
</evidence>
<evidence type="ECO:0000256" key="16">
    <source>
        <dbReference type="HAMAP-Rule" id="MF_01228"/>
    </source>
</evidence>
<evidence type="ECO:0000256" key="1">
    <source>
        <dbReference type="ARBA" id="ARBA00001947"/>
    </source>
</evidence>
<name>Q021P9_SOLUE</name>
<dbReference type="SUPFAM" id="SSF50249">
    <property type="entry name" value="Nucleic acid-binding proteins"/>
    <property type="match status" value="1"/>
</dbReference>
<dbReference type="NCBIfam" id="TIGR00399">
    <property type="entry name" value="metG_C_term"/>
    <property type="match status" value="1"/>
</dbReference>
<comment type="catalytic activity">
    <reaction evidence="15 16">
        <text>tRNA(Met) + L-methionine + ATP = L-methionyl-tRNA(Met) + AMP + diphosphate</text>
        <dbReference type="Rhea" id="RHEA:13481"/>
        <dbReference type="Rhea" id="RHEA-COMP:9667"/>
        <dbReference type="Rhea" id="RHEA-COMP:9698"/>
        <dbReference type="ChEBI" id="CHEBI:30616"/>
        <dbReference type="ChEBI" id="CHEBI:33019"/>
        <dbReference type="ChEBI" id="CHEBI:57844"/>
        <dbReference type="ChEBI" id="CHEBI:78442"/>
        <dbReference type="ChEBI" id="CHEBI:78530"/>
        <dbReference type="ChEBI" id="CHEBI:456215"/>
        <dbReference type="EC" id="6.1.1.10"/>
    </reaction>
</comment>
<feature type="binding site" evidence="16">
    <location>
        <position position="144"/>
    </location>
    <ligand>
        <name>Zn(2+)</name>
        <dbReference type="ChEBI" id="CHEBI:29105"/>
    </ligand>
</feature>
<dbReference type="FunCoup" id="Q021P9">
    <property type="interactions" value="629"/>
</dbReference>
<gene>
    <name evidence="16" type="primary">metG</name>
    <name evidence="19" type="ordered locus">Acid_3353</name>
</gene>
<dbReference type="GO" id="GO:0005737">
    <property type="term" value="C:cytoplasm"/>
    <property type="evidence" value="ECO:0007669"/>
    <property type="project" value="UniProtKB-SubCell"/>
</dbReference>
<dbReference type="InterPro" id="IPR002547">
    <property type="entry name" value="tRNA-bd_dom"/>
</dbReference>
<keyword evidence="12 16" id="KW-0694">RNA-binding</keyword>
<dbReference type="InterPro" id="IPR009080">
    <property type="entry name" value="tRNAsynth_Ia_anticodon-bd"/>
</dbReference>
<keyword evidence="10" id="KW-0862">Zinc</keyword>
<evidence type="ECO:0000313" key="19">
    <source>
        <dbReference type="EMBL" id="ABJ84326.1"/>
    </source>
</evidence>
<reference evidence="19" key="1">
    <citation type="submission" date="2006-10" db="EMBL/GenBank/DDBJ databases">
        <title>Complete sequence of Solibacter usitatus Ellin6076.</title>
        <authorList>
            <consortium name="US DOE Joint Genome Institute"/>
            <person name="Copeland A."/>
            <person name="Lucas S."/>
            <person name="Lapidus A."/>
            <person name="Barry K."/>
            <person name="Detter J.C."/>
            <person name="Glavina del Rio T."/>
            <person name="Hammon N."/>
            <person name="Israni S."/>
            <person name="Dalin E."/>
            <person name="Tice H."/>
            <person name="Pitluck S."/>
            <person name="Thompson L.S."/>
            <person name="Brettin T."/>
            <person name="Bruce D."/>
            <person name="Han C."/>
            <person name="Tapia R."/>
            <person name="Gilna P."/>
            <person name="Schmutz J."/>
            <person name="Larimer F."/>
            <person name="Land M."/>
            <person name="Hauser L."/>
            <person name="Kyrpides N."/>
            <person name="Mikhailova N."/>
            <person name="Janssen P.H."/>
            <person name="Kuske C.R."/>
            <person name="Richardson P."/>
        </authorList>
    </citation>
    <scope>NUCLEOTIDE SEQUENCE</scope>
    <source>
        <strain evidence="19">Ellin6076</strain>
    </source>
</reference>
<protein>
    <recommendedName>
        <fullName evidence="16">Methionine--tRNA ligase</fullName>
        <ecNumber evidence="16">6.1.1.10</ecNumber>
    </recommendedName>
    <alternativeName>
        <fullName evidence="16">Methionyl-tRNA synthetase</fullName>
        <shortName evidence="16">MetRS</shortName>
    </alternativeName>
</protein>
<evidence type="ECO:0000256" key="6">
    <source>
        <dbReference type="ARBA" id="ARBA00022555"/>
    </source>
</evidence>
<dbReference type="InterPro" id="IPR015413">
    <property type="entry name" value="Methionyl/Leucyl_tRNA_Synth"/>
</dbReference>
<dbReference type="EC" id="6.1.1.10" evidence="16"/>
<proteinExistence type="inferred from homology"/>
<dbReference type="Pfam" id="PF01406">
    <property type="entry name" value="tRNA-synt_1e"/>
    <property type="match status" value="1"/>
</dbReference>
<comment type="cofactor">
    <cofactor evidence="1">
        <name>Zn(2+)</name>
        <dbReference type="ChEBI" id="CHEBI:29105"/>
    </cofactor>
</comment>
<dbReference type="NCBIfam" id="NF008900">
    <property type="entry name" value="PRK12267.1"/>
    <property type="match status" value="1"/>
</dbReference>
<dbReference type="InterPro" id="IPR012340">
    <property type="entry name" value="NA-bd_OB-fold"/>
</dbReference>
<dbReference type="EMBL" id="CP000473">
    <property type="protein sequence ID" value="ABJ84326.1"/>
    <property type="molecule type" value="Genomic_DNA"/>
</dbReference>
<evidence type="ECO:0000256" key="2">
    <source>
        <dbReference type="ARBA" id="ARBA00003314"/>
    </source>
</evidence>
<dbReference type="InterPro" id="IPR004495">
    <property type="entry name" value="Met-tRNA-synth_bsu_C"/>
</dbReference>
<dbReference type="Pfam" id="PF01588">
    <property type="entry name" value="tRNA_bind"/>
    <property type="match status" value="1"/>
</dbReference>
<dbReference type="CDD" id="cd02800">
    <property type="entry name" value="tRNA_bind_EcMetRS_like"/>
    <property type="match status" value="1"/>
</dbReference>
<feature type="binding site" evidence="16">
    <location>
        <position position="125"/>
    </location>
    <ligand>
        <name>Zn(2+)</name>
        <dbReference type="ChEBI" id="CHEBI:29105"/>
    </ligand>
</feature>
<dbReference type="GO" id="GO:0005524">
    <property type="term" value="F:ATP binding"/>
    <property type="evidence" value="ECO:0007669"/>
    <property type="project" value="UniProtKB-UniRule"/>
</dbReference>
<dbReference type="InterPro" id="IPR014729">
    <property type="entry name" value="Rossmann-like_a/b/a_fold"/>
</dbReference>
<dbReference type="eggNOG" id="COG0143">
    <property type="taxonomic scope" value="Bacteria"/>
</dbReference>
<dbReference type="GO" id="GO:0006431">
    <property type="term" value="P:methionyl-tRNA aminoacylation"/>
    <property type="evidence" value="ECO:0007669"/>
    <property type="project" value="UniProtKB-UniRule"/>
</dbReference>
<feature type="short sequence motif" description="'KMSKS' region" evidence="16">
    <location>
        <begin position="285"/>
        <end position="289"/>
    </location>
</feature>
<dbReference type="AlphaFoldDB" id="Q021P9"/>
<keyword evidence="8" id="KW-0479">Metal-binding</keyword>
<dbReference type="eggNOG" id="COG0073">
    <property type="taxonomic scope" value="Bacteria"/>
</dbReference>
<dbReference type="GO" id="GO:0000049">
    <property type="term" value="F:tRNA binding"/>
    <property type="evidence" value="ECO:0007669"/>
    <property type="project" value="UniProtKB-UniRule"/>
</dbReference>
<keyword evidence="5 16" id="KW-0963">Cytoplasm</keyword>
<dbReference type="PRINTS" id="PR01041">
    <property type="entry name" value="TRNASYNTHMET"/>
</dbReference>
<evidence type="ECO:0000259" key="18">
    <source>
        <dbReference type="PROSITE" id="PS50886"/>
    </source>
</evidence>
<keyword evidence="11 16" id="KW-0067">ATP-binding</keyword>
<dbReference type="PANTHER" id="PTHR43326:SF1">
    <property type="entry name" value="METHIONINE--TRNA LIGASE, MITOCHONDRIAL"/>
    <property type="match status" value="1"/>
</dbReference>
<dbReference type="Pfam" id="PF09334">
    <property type="entry name" value="tRNA-synt_1g"/>
    <property type="match status" value="1"/>
</dbReference>
<comment type="similarity">
    <text evidence="17">Belongs to the class-I aminoacyl-tRNA synthetase family.</text>
</comment>
<keyword evidence="14 16" id="KW-0030">Aminoacyl-tRNA synthetase</keyword>